<gene>
    <name evidence="1" type="ORF">SEA_TAQUITO_64</name>
</gene>
<name>A0A1D8EQ59_9CAUD</name>
<evidence type="ECO:0000313" key="2">
    <source>
        <dbReference type="Proteomes" id="UP000224956"/>
    </source>
</evidence>
<dbReference type="EMBL" id="KX621007">
    <property type="protein sequence ID" value="AOT23184.1"/>
    <property type="molecule type" value="Genomic_DNA"/>
</dbReference>
<keyword evidence="2" id="KW-1185">Reference proteome</keyword>
<proteinExistence type="predicted"/>
<reference evidence="1 2" key="1">
    <citation type="submission" date="2016-07" db="EMBL/GenBank/DDBJ databases">
        <authorList>
            <person name="Henderson J.H."/>
            <person name="Agbayani G."/>
            <person name="Akanbi A."/>
            <person name="Allen L."/>
            <person name="Anton T."/>
            <person name="Bauer V."/>
            <person name="Benoit R."/>
            <person name="Bhakta Y."/>
            <person name="Binongcal M.A."/>
            <person name="Bobovsky T."/>
            <person name="Bual H."/>
            <person name="Calley B."/>
            <person name="Clark M."/>
            <person name="Conahan B."/>
            <person name="Cone E."/>
            <person name="Dardis C."/>
            <person name="Fangman M."/>
            <person name="Flatgard B."/>
            <person name="Focht K."/>
            <person name="Geraci K."/>
            <person name="Goodwin B."/>
            <person name="Hanson H."/>
            <person name="Hunt G."/>
            <person name="Hutton S."/>
            <person name="Illback M."/>
            <person name="Jamsa A."/>
            <person name="Konzek B."/>
            <person name="Kraus A."/>
            <person name="Kuenzi M."/>
            <person name="Laird K."/>
            <person name="Lieb M."/>
            <person name="MacKenzie A."/>
            <person name="Maurer K."/>
            <person name="Miera M."/>
            <person name="Mishler B."/>
            <person name="Naughton C."/>
            <person name="Nease R."/>
            <person name="Nelson B."/>
            <person name="Nigg N."/>
            <person name="O'Sullivan K."/>
            <person name="Orion I."/>
            <person name="Peterson C."/>
            <person name="Peterson S."/>
            <person name="Roletto M."/>
            <person name="Rush L."/>
            <person name="Schlatter T."/>
            <person name="Seidl R."/>
            <person name="Sevy E."/>
            <person name="Sonderby V."/>
            <person name="Souers H."/>
            <person name="Syvertson H."/>
            <person name="Taggard K."/>
            <person name="Takasugi J."/>
            <person name="Tietge S."/>
            <person name="Vasquez C."/>
            <person name="Velasco R."/>
            <person name="Virk M."/>
            <person name="Vologdin S."/>
            <person name="Wing S."/>
            <person name="Winslow J."/>
            <person name="Young E."/>
            <person name="Cunanan N."/>
            <person name="Dasiuk E."/>
            <person name="Fudge K."/>
            <person name="Murphy A."/>
            <person name="Poxleitner M.K."/>
            <person name="Ettinger A.-S.H."/>
            <person name="Anders K.R."/>
            <person name="Schaff J.E."/>
            <person name="Dashiell C.L."/>
            <person name="Macialek J.A."/>
            <person name="Braun M.A."/>
            <person name="Delesalle V.A."/>
            <person name="Hughes L.E."/>
            <person name="Ware V.C."/>
            <person name="Bradley K.W."/>
            <person name="Barker L.P."/>
            <person name="Asai D.J."/>
            <person name="Bowman C.A."/>
            <person name="Russell D.A."/>
            <person name="Pope W.H."/>
            <person name="Jacobs-Sera D."/>
            <person name="Hendrix R.W."/>
            <person name="Hatfull G.F."/>
        </authorList>
    </citation>
    <scope>NUCLEOTIDE SEQUENCE [LARGE SCALE GENOMIC DNA]</scope>
</reference>
<dbReference type="Proteomes" id="UP000224956">
    <property type="component" value="Segment"/>
</dbReference>
<sequence>MMKPRYRIRKRNGRWQVQSRGAAGIRYRTVAAFITGAEALAAFAGADR</sequence>
<evidence type="ECO:0000313" key="1">
    <source>
        <dbReference type="EMBL" id="AOT23184.1"/>
    </source>
</evidence>
<organism evidence="1 2">
    <name type="scientific">Mycobacterium phage Taquito</name>
    <dbReference type="NCBI Taxonomy" id="1897500"/>
    <lineage>
        <taxon>Viruses</taxon>
        <taxon>Duplodnaviria</taxon>
        <taxon>Heunggongvirae</taxon>
        <taxon>Uroviricota</taxon>
        <taxon>Caudoviricetes</taxon>
        <taxon>Weiservirinae</taxon>
        <taxon>Fionnbharthvirus</taxon>
        <taxon>Fionnbharthvirus taquito</taxon>
    </lineage>
</organism>
<protein>
    <submittedName>
        <fullName evidence="1">Uncharacterized protein</fullName>
    </submittedName>
</protein>
<accession>A0A1D8EQ59</accession>